<keyword evidence="10" id="KW-0963">Cytoplasm</keyword>
<evidence type="ECO:0000256" key="1">
    <source>
        <dbReference type="ARBA" id="ARBA00004956"/>
    </source>
</evidence>
<dbReference type="NCBIfam" id="TIGR00513">
    <property type="entry name" value="accA"/>
    <property type="match status" value="1"/>
</dbReference>
<dbReference type="HAMAP" id="MF_00823">
    <property type="entry name" value="AcetylCoA_CT_alpha"/>
    <property type="match status" value="1"/>
</dbReference>
<evidence type="ECO:0000256" key="3">
    <source>
        <dbReference type="ARBA" id="ARBA00022679"/>
    </source>
</evidence>
<keyword evidence="5 10" id="KW-0276">Fatty acid metabolism</keyword>
<dbReference type="InterPro" id="IPR001095">
    <property type="entry name" value="Acetyl_CoA_COase_a_su"/>
</dbReference>
<dbReference type="InterPro" id="IPR011763">
    <property type="entry name" value="COA_CT_C"/>
</dbReference>
<organism evidence="12 13">
    <name type="scientific">Dictyobacter formicarum</name>
    <dbReference type="NCBI Taxonomy" id="2778368"/>
    <lineage>
        <taxon>Bacteria</taxon>
        <taxon>Bacillati</taxon>
        <taxon>Chloroflexota</taxon>
        <taxon>Ktedonobacteria</taxon>
        <taxon>Ktedonobacterales</taxon>
        <taxon>Dictyobacteraceae</taxon>
        <taxon>Dictyobacter</taxon>
    </lineage>
</organism>
<evidence type="ECO:0000256" key="2">
    <source>
        <dbReference type="ARBA" id="ARBA00022516"/>
    </source>
</evidence>
<name>A0ABQ3VWX7_9CHLR</name>
<comment type="subunit">
    <text evidence="10">Acetyl-CoA carboxylase is a heterohexamer composed of biotin carboxyl carrier protein (AccB), biotin carboxylase (AccC) and two subunits each of ACCase subunit alpha (AccA) and ACCase subunit beta (AccD).</text>
</comment>
<comment type="subcellular location">
    <subcellularLocation>
        <location evidence="10">Cytoplasm</location>
    </subcellularLocation>
</comment>
<dbReference type="InterPro" id="IPR029045">
    <property type="entry name" value="ClpP/crotonase-like_dom_sf"/>
</dbReference>
<reference evidence="12 13" key="1">
    <citation type="journal article" date="2021" name="Int. J. Syst. Evol. Microbiol.">
        <title>Reticulibacter mediterranei gen. nov., sp. nov., within the new family Reticulibacteraceae fam. nov., and Ktedonospora formicarum gen. nov., sp. nov., Ktedonobacter robiniae sp. nov., Dictyobacter formicarum sp. nov. and Dictyobacter arantiisoli sp. nov., belonging to the class Ktedonobacteria.</title>
        <authorList>
            <person name="Yabe S."/>
            <person name="Zheng Y."/>
            <person name="Wang C.M."/>
            <person name="Sakai Y."/>
            <person name="Abe K."/>
            <person name="Yokota A."/>
            <person name="Donadio S."/>
            <person name="Cavaletti L."/>
            <person name="Monciardini P."/>
        </authorList>
    </citation>
    <scope>NUCLEOTIDE SEQUENCE [LARGE SCALE GENOMIC DNA]</scope>
    <source>
        <strain evidence="12 13">SOSP1-9</strain>
    </source>
</reference>
<feature type="domain" description="CoA carboxyltransferase C-terminal" evidence="11">
    <location>
        <begin position="33"/>
        <end position="290"/>
    </location>
</feature>
<dbReference type="GO" id="GO:0016740">
    <property type="term" value="F:transferase activity"/>
    <property type="evidence" value="ECO:0007669"/>
    <property type="project" value="UniProtKB-KW"/>
</dbReference>
<proteinExistence type="inferred from homology"/>
<dbReference type="EMBL" id="BNJJ01000039">
    <property type="protein sequence ID" value="GHO89551.1"/>
    <property type="molecule type" value="Genomic_DNA"/>
</dbReference>
<dbReference type="Proteomes" id="UP000635565">
    <property type="component" value="Unassembled WGS sequence"/>
</dbReference>
<dbReference type="RefSeq" id="WP_201367119.1">
    <property type="nucleotide sequence ID" value="NZ_BNJJ01000039.1"/>
</dbReference>
<evidence type="ECO:0000256" key="4">
    <source>
        <dbReference type="ARBA" id="ARBA00022741"/>
    </source>
</evidence>
<evidence type="ECO:0000256" key="7">
    <source>
        <dbReference type="ARBA" id="ARBA00023098"/>
    </source>
</evidence>
<dbReference type="PANTHER" id="PTHR42853:SF3">
    <property type="entry name" value="ACETYL-COENZYME A CARBOXYLASE CARBOXYL TRANSFERASE SUBUNIT ALPHA, CHLOROPLASTIC"/>
    <property type="match status" value="1"/>
</dbReference>
<dbReference type="EC" id="2.1.3.15" evidence="10"/>
<evidence type="ECO:0000259" key="11">
    <source>
        <dbReference type="PROSITE" id="PS50989"/>
    </source>
</evidence>
<keyword evidence="3 10" id="KW-0808">Transferase</keyword>
<keyword evidence="2 10" id="KW-0444">Lipid biosynthesis</keyword>
<dbReference type="PANTHER" id="PTHR42853">
    <property type="entry name" value="ACETYL-COENZYME A CARBOXYLASE CARBOXYL TRANSFERASE SUBUNIT ALPHA"/>
    <property type="match status" value="1"/>
</dbReference>
<accession>A0ABQ3VWX7</accession>
<keyword evidence="8 10" id="KW-0275">Fatty acid biosynthesis</keyword>
<dbReference type="NCBIfam" id="NF041504">
    <property type="entry name" value="AccA_sub"/>
    <property type="match status" value="1"/>
</dbReference>
<dbReference type="PRINTS" id="PR01069">
    <property type="entry name" value="ACCCTRFRASEA"/>
</dbReference>
<keyword evidence="7 10" id="KW-0443">Lipid metabolism</keyword>
<dbReference type="NCBIfam" id="NF004344">
    <property type="entry name" value="PRK05724.1"/>
    <property type="match status" value="1"/>
</dbReference>
<protein>
    <recommendedName>
        <fullName evidence="10">Acetyl-coenzyme A carboxylase carboxyl transferase subunit alpha</fullName>
        <shortName evidence="10">ACCase subunit alpha</shortName>
        <shortName evidence="10">Acetyl-CoA carboxylase carboxyltransferase subunit alpha</shortName>
        <ecNumber evidence="10">2.1.3.15</ecNumber>
    </recommendedName>
</protein>
<dbReference type="Gene3D" id="3.90.226.10">
    <property type="entry name" value="2-enoyl-CoA Hydratase, Chain A, domain 1"/>
    <property type="match status" value="1"/>
</dbReference>
<comment type="function">
    <text evidence="10">Component of the acetyl coenzyme A carboxylase (ACC) complex. First, biotin carboxylase catalyzes the carboxylation of biotin on its carrier protein (BCCP) and then the CO(2) group is transferred by the carboxyltransferase to acetyl-CoA to form malonyl-CoA.</text>
</comment>
<evidence type="ECO:0000256" key="5">
    <source>
        <dbReference type="ARBA" id="ARBA00022832"/>
    </source>
</evidence>
<comment type="pathway">
    <text evidence="1 10">Lipid metabolism; malonyl-CoA biosynthesis; malonyl-CoA from acetyl-CoA: step 1/1.</text>
</comment>
<evidence type="ECO:0000313" key="12">
    <source>
        <dbReference type="EMBL" id="GHO89551.1"/>
    </source>
</evidence>
<keyword evidence="6 10" id="KW-0067">ATP-binding</keyword>
<dbReference type="SUPFAM" id="SSF52096">
    <property type="entry name" value="ClpP/crotonase"/>
    <property type="match status" value="1"/>
</dbReference>
<comment type="similarity">
    <text evidence="10">Belongs to the AccA family.</text>
</comment>
<keyword evidence="13" id="KW-1185">Reference proteome</keyword>
<evidence type="ECO:0000256" key="10">
    <source>
        <dbReference type="HAMAP-Rule" id="MF_00823"/>
    </source>
</evidence>
<dbReference type="PROSITE" id="PS50989">
    <property type="entry name" value="COA_CT_CTER"/>
    <property type="match status" value="1"/>
</dbReference>
<gene>
    <name evidence="12" type="primary">accA_2</name>
    <name evidence="10" type="synonym">accA</name>
    <name evidence="12" type="ORF">KSZ_75570</name>
</gene>
<comment type="caution">
    <text evidence="12">The sequence shown here is derived from an EMBL/GenBank/DDBJ whole genome shotgun (WGS) entry which is preliminary data.</text>
</comment>
<evidence type="ECO:0000256" key="9">
    <source>
        <dbReference type="ARBA" id="ARBA00049152"/>
    </source>
</evidence>
<dbReference type="Pfam" id="PF03255">
    <property type="entry name" value="ACCA"/>
    <property type="match status" value="1"/>
</dbReference>
<sequence>MSYDLDFEQELAVAAQKIRTLQKECHDDGCQQELDAAILDLHHRTQKLYANIDAWQTVQVARHKDRPYAADYISLMCDDFMELHGDRAFADDHSILAGLGKMGGNTIMFIGQQKGRSTKEKQYHNYGMPHPEGYRKAYRLMRAAEKFNVPVVCLIDTPGAFPGLEDEEHGQSTAIAENLQLMSRLRVPIVSVVIGEGGSGGALALSVADRLLMLEHSVYTVAAPEAAASILWRDKSFAPDAAKAMRISARELAQTKIIDELVPEPVGGAHHNHCLVAGYLKESLLKHLNELQNYTINDLLENRYQKYRNMGAFIRITA</sequence>
<evidence type="ECO:0000256" key="6">
    <source>
        <dbReference type="ARBA" id="ARBA00022840"/>
    </source>
</evidence>
<comment type="catalytic activity">
    <reaction evidence="9 10">
        <text>N(6)-carboxybiotinyl-L-lysyl-[protein] + acetyl-CoA = N(6)-biotinyl-L-lysyl-[protein] + malonyl-CoA</text>
        <dbReference type="Rhea" id="RHEA:54728"/>
        <dbReference type="Rhea" id="RHEA-COMP:10505"/>
        <dbReference type="Rhea" id="RHEA-COMP:10506"/>
        <dbReference type="ChEBI" id="CHEBI:57288"/>
        <dbReference type="ChEBI" id="CHEBI:57384"/>
        <dbReference type="ChEBI" id="CHEBI:83144"/>
        <dbReference type="ChEBI" id="CHEBI:83145"/>
        <dbReference type="EC" id="2.1.3.15"/>
    </reaction>
</comment>
<evidence type="ECO:0000256" key="8">
    <source>
        <dbReference type="ARBA" id="ARBA00023160"/>
    </source>
</evidence>
<evidence type="ECO:0000313" key="13">
    <source>
        <dbReference type="Proteomes" id="UP000635565"/>
    </source>
</evidence>
<keyword evidence="4 10" id="KW-0547">Nucleotide-binding</keyword>